<dbReference type="EMBL" id="KV745249">
    <property type="protein sequence ID" value="OCK76030.1"/>
    <property type="molecule type" value="Genomic_DNA"/>
</dbReference>
<reference evidence="1 2" key="1">
    <citation type="journal article" date="2016" name="Nat. Commun.">
        <title>Ectomycorrhizal ecology is imprinted in the genome of the dominant symbiotic fungus Cenococcum geophilum.</title>
        <authorList>
            <consortium name="DOE Joint Genome Institute"/>
            <person name="Peter M."/>
            <person name="Kohler A."/>
            <person name="Ohm R.A."/>
            <person name="Kuo A."/>
            <person name="Krutzmann J."/>
            <person name="Morin E."/>
            <person name="Arend M."/>
            <person name="Barry K.W."/>
            <person name="Binder M."/>
            <person name="Choi C."/>
            <person name="Clum A."/>
            <person name="Copeland A."/>
            <person name="Grisel N."/>
            <person name="Haridas S."/>
            <person name="Kipfer T."/>
            <person name="LaButti K."/>
            <person name="Lindquist E."/>
            <person name="Lipzen A."/>
            <person name="Maire R."/>
            <person name="Meier B."/>
            <person name="Mihaltcheva S."/>
            <person name="Molinier V."/>
            <person name="Murat C."/>
            <person name="Poggeler S."/>
            <person name="Quandt C.A."/>
            <person name="Sperisen C."/>
            <person name="Tritt A."/>
            <person name="Tisserant E."/>
            <person name="Crous P.W."/>
            <person name="Henrissat B."/>
            <person name="Nehls U."/>
            <person name="Egli S."/>
            <person name="Spatafora J.W."/>
            <person name="Grigoriev I.V."/>
            <person name="Martin F.M."/>
        </authorList>
    </citation>
    <scope>NUCLEOTIDE SEQUENCE [LARGE SCALE GENOMIC DNA]</scope>
    <source>
        <strain evidence="1 2">CBS 459.81</strain>
    </source>
</reference>
<dbReference type="OrthoDB" id="3943306at2759"/>
<gene>
    <name evidence="1" type="ORF">K432DRAFT_385753</name>
</gene>
<proteinExistence type="predicted"/>
<evidence type="ECO:0000313" key="1">
    <source>
        <dbReference type="EMBL" id="OCK76030.1"/>
    </source>
</evidence>
<accession>A0A8E2E291</accession>
<organism evidence="1 2">
    <name type="scientific">Lepidopterella palustris CBS 459.81</name>
    <dbReference type="NCBI Taxonomy" id="1314670"/>
    <lineage>
        <taxon>Eukaryota</taxon>
        <taxon>Fungi</taxon>
        <taxon>Dikarya</taxon>
        <taxon>Ascomycota</taxon>
        <taxon>Pezizomycotina</taxon>
        <taxon>Dothideomycetes</taxon>
        <taxon>Pleosporomycetidae</taxon>
        <taxon>Mytilinidiales</taxon>
        <taxon>Argynnaceae</taxon>
        <taxon>Lepidopterella</taxon>
    </lineage>
</organism>
<dbReference type="Proteomes" id="UP000250266">
    <property type="component" value="Unassembled WGS sequence"/>
</dbReference>
<evidence type="ECO:0000313" key="2">
    <source>
        <dbReference type="Proteomes" id="UP000250266"/>
    </source>
</evidence>
<dbReference type="AlphaFoldDB" id="A0A8E2E291"/>
<sequence>MGFLDLGSLHSLVLSTPCIKELYIAYPEQVLRDVTGRFGFQIQNLVLTARAVLKETQYGCKGTPSDLENMETYLLRNLDSEGPKRIVVDGSDALPILEDLAGLDSRLNELVQEYAMDTYNRACQFDNPGAVVGELTLSPSEHHRISRAFWLLQLYGMIFYDFADRMYSHANPWSNFTGHYFLRRLAVWELDEMVTVYQFMVRYRLSMSLIPCCSCHIGESDVPRPYSRNRDPLECNRCRGRFRQYRYQIWDFLDSYTRDRTYALEQQCNRAPAKLWPDYPSANLPGPGWSFFNNIRIHGSVIRPVYKGYFRNLGFFFWDRERLQRWHFFDLESSNSINAIWKQRDDQINEGRIFDFVEITQRGEEQNLINWTRCYVPCRYEDWLAYEKTQ</sequence>
<protein>
    <submittedName>
        <fullName evidence="1">Uncharacterized protein</fullName>
    </submittedName>
</protein>
<keyword evidence="2" id="KW-1185">Reference proteome</keyword>
<name>A0A8E2E291_9PEZI</name>